<gene>
    <name evidence="1" type="ORF">ACRE_027910</name>
</gene>
<accession>A0A086TAH7</accession>
<dbReference type="EMBL" id="JPKY01000020">
    <property type="protein sequence ID" value="KFH46359.1"/>
    <property type="molecule type" value="Genomic_DNA"/>
</dbReference>
<dbReference type="Proteomes" id="UP000029964">
    <property type="component" value="Unassembled WGS sequence"/>
</dbReference>
<evidence type="ECO:0000313" key="1">
    <source>
        <dbReference type="EMBL" id="KFH46359.1"/>
    </source>
</evidence>
<dbReference type="STRING" id="857340.A0A086TAH7"/>
<organism evidence="1 2">
    <name type="scientific">Hapsidospora chrysogenum (strain ATCC 11550 / CBS 779.69 / DSM 880 / IAM 14645 / JCM 23072 / IMI 49137)</name>
    <name type="common">Acremonium chrysogenum</name>
    <dbReference type="NCBI Taxonomy" id="857340"/>
    <lineage>
        <taxon>Eukaryota</taxon>
        <taxon>Fungi</taxon>
        <taxon>Dikarya</taxon>
        <taxon>Ascomycota</taxon>
        <taxon>Pezizomycotina</taxon>
        <taxon>Sordariomycetes</taxon>
        <taxon>Hypocreomycetidae</taxon>
        <taxon>Hypocreales</taxon>
        <taxon>Bionectriaceae</taxon>
        <taxon>Hapsidospora</taxon>
    </lineage>
</organism>
<dbReference type="OrthoDB" id="76567at2759"/>
<reference evidence="2" key="1">
    <citation type="journal article" date="2014" name="Genome Announc.">
        <title>Genome sequence and annotation of Acremonium chrysogenum, producer of the beta-lactam antibiotic cephalosporin C.</title>
        <authorList>
            <person name="Terfehr D."/>
            <person name="Dahlmann T.A."/>
            <person name="Specht T."/>
            <person name="Zadra I."/>
            <person name="Kuernsteiner H."/>
            <person name="Kueck U."/>
        </authorList>
    </citation>
    <scope>NUCLEOTIDE SEQUENCE [LARGE SCALE GENOMIC DNA]</scope>
    <source>
        <strain evidence="2">ATCC 11550 / CBS 779.69 / DSM 880 / IAM 14645 / JCM 23072 / IMI 49137</strain>
    </source>
</reference>
<comment type="caution">
    <text evidence="1">The sequence shown here is derived from an EMBL/GenBank/DDBJ whole genome shotgun (WGS) entry which is preliminary data.</text>
</comment>
<dbReference type="HOGENOM" id="CLU_2290810_0_0_1"/>
<name>A0A086TAH7_HAPC1</name>
<sequence>MFMLEGRIMLEKWKGVQAGGRTGTVRTRAGSRRVPECVHTINITNEDHHSASPESYRVSRGALRLEFEDLFLRSASGGEEADIVITEEELKHFASRVCAMS</sequence>
<evidence type="ECO:0000313" key="2">
    <source>
        <dbReference type="Proteomes" id="UP000029964"/>
    </source>
</evidence>
<protein>
    <submittedName>
        <fullName evidence="1">Uncharacterized protein</fullName>
    </submittedName>
</protein>
<proteinExistence type="predicted"/>
<keyword evidence="2" id="KW-1185">Reference proteome</keyword>
<dbReference type="AlphaFoldDB" id="A0A086TAH7"/>